<feature type="compositionally biased region" description="Low complexity" evidence="1">
    <location>
        <begin position="206"/>
        <end position="218"/>
    </location>
</feature>
<evidence type="ECO:0000256" key="1">
    <source>
        <dbReference type="SAM" id="MobiDB-lite"/>
    </source>
</evidence>
<name>A0ABY7PWY6_9ACTN</name>
<evidence type="ECO:0008006" key="4">
    <source>
        <dbReference type="Google" id="ProtNLM"/>
    </source>
</evidence>
<feature type="compositionally biased region" description="Pro residues" evidence="1">
    <location>
        <begin position="219"/>
        <end position="252"/>
    </location>
</feature>
<evidence type="ECO:0000313" key="3">
    <source>
        <dbReference type="Proteomes" id="UP001212821"/>
    </source>
</evidence>
<feature type="region of interest" description="Disordered" evidence="1">
    <location>
        <begin position="136"/>
        <end position="263"/>
    </location>
</feature>
<feature type="compositionally biased region" description="Pro residues" evidence="1">
    <location>
        <begin position="193"/>
        <end position="205"/>
    </location>
</feature>
<evidence type="ECO:0000313" key="2">
    <source>
        <dbReference type="EMBL" id="WBP84957.1"/>
    </source>
</evidence>
<reference evidence="3" key="1">
    <citation type="submission" date="2022-12" db="EMBL/GenBank/DDBJ databases">
        <authorList>
            <person name="Mo P."/>
        </authorList>
    </citation>
    <scope>NUCLEOTIDE SEQUENCE [LARGE SCALE GENOMIC DNA]</scope>
    <source>
        <strain evidence="3">HUAS 3-15</strain>
    </source>
</reference>
<feature type="compositionally biased region" description="Low complexity" evidence="1">
    <location>
        <begin position="253"/>
        <end position="263"/>
    </location>
</feature>
<gene>
    <name evidence="2" type="ORF">O1G21_03240</name>
</gene>
<dbReference type="RefSeq" id="WP_270140551.1">
    <property type="nucleotide sequence ID" value="NZ_CP115450.1"/>
</dbReference>
<protein>
    <recommendedName>
        <fullName evidence="4">IgA FC receptor</fullName>
    </recommendedName>
</protein>
<feature type="compositionally biased region" description="Low complexity" evidence="1">
    <location>
        <begin position="153"/>
        <end position="172"/>
    </location>
</feature>
<organism evidence="2 3">
    <name type="scientific">Kitasatospora cathayae</name>
    <dbReference type="NCBI Taxonomy" id="3004092"/>
    <lineage>
        <taxon>Bacteria</taxon>
        <taxon>Bacillati</taxon>
        <taxon>Actinomycetota</taxon>
        <taxon>Actinomycetes</taxon>
        <taxon>Kitasatosporales</taxon>
        <taxon>Streptomycetaceae</taxon>
        <taxon>Kitasatospora</taxon>
    </lineage>
</organism>
<dbReference type="Proteomes" id="UP001212821">
    <property type="component" value="Chromosome"/>
</dbReference>
<proteinExistence type="predicted"/>
<keyword evidence="3" id="KW-1185">Reference proteome</keyword>
<accession>A0ABY7PWY6</accession>
<feature type="compositionally biased region" description="Low complexity" evidence="1">
    <location>
        <begin position="180"/>
        <end position="192"/>
    </location>
</feature>
<dbReference type="EMBL" id="CP115450">
    <property type="protein sequence ID" value="WBP84957.1"/>
    <property type="molecule type" value="Genomic_DNA"/>
</dbReference>
<sequence length="263" mass="28373">MAFLRAKQKAQVIEKLSQVAPPGETFIACVHAESGPSPWLAAALGEIPLVGLIIVLTRRYYFLTLTNSHVVINSANRWNNRPGDVVAAFPRHAFPVNRVKRASIWSSMYVQMPGNSSPTRLNIHRIWRAEMDQLSAAFPPGSIDPSSQPFDTPQGQGYPMPGQPMPGQAMPGQPMPGQPGIPQQQGYGAPQGQPYPPQQPYPAPQAAPHGQPYPAAPQAYPPAQPYPAQPGAQVPPPAQPYPPQVPNVPYPGQPGQQGYPGQR</sequence>